<accession>A0A931B441</accession>
<evidence type="ECO:0000313" key="2">
    <source>
        <dbReference type="Proteomes" id="UP000657385"/>
    </source>
</evidence>
<reference evidence="1" key="1">
    <citation type="submission" date="2020-11" db="EMBL/GenBank/DDBJ databases">
        <title>Isolation and identification of active actinomycetes.</title>
        <authorList>
            <person name="Yu B."/>
        </authorList>
    </citation>
    <scope>NUCLEOTIDE SEQUENCE</scope>
    <source>
        <strain evidence="1">NEAU-YB345</strain>
    </source>
</reference>
<dbReference type="RefSeq" id="WP_196195928.1">
    <property type="nucleotide sequence ID" value="NZ_JADPRT010000009.1"/>
</dbReference>
<name>A0A931B441_9ACTN</name>
<keyword evidence="2" id="KW-1185">Reference proteome</keyword>
<dbReference type="Proteomes" id="UP000657385">
    <property type="component" value="Unassembled WGS sequence"/>
</dbReference>
<organism evidence="1 2">
    <name type="scientific">Streptacidiphilus fuscans</name>
    <dbReference type="NCBI Taxonomy" id="2789292"/>
    <lineage>
        <taxon>Bacteria</taxon>
        <taxon>Bacillati</taxon>
        <taxon>Actinomycetota</taxon>
        <taxon>Actinomycetes</taxon>
        <taxon>Kitasatosporales</taxon>
        <taxon>Streptomycetaceae</taxon>
        <taxon>Streptacidiphilus</taxon>
    </lineage>
</organism>
<protein>
    <submittedName>
        <fullName evidence="1">VOC family protein</fullName>
    </submittedName>
</protein>
<dbReference type="SUPFAM" id="SSF54593">
    <property type="entry name" value="Glyoxalase/Bleomycin resistance protein/Dihydroxybiphenyl dioxygenase"/>
    <property type="match status" value="1"/>
</dbReference>
<gene>
    <name evidence="1" type="ORF">I2501_22385</name>
</gene>
<evidence type="ECO:0000313" key="1">
    <source>
        <dbReference type="EMBL" id="MBF9070769.1"/>
    </source>
</evidence>
<comment type="caution">
    <text evidence="1">The sequence shown here is derived from an EMBL/GenBank/DDBJ whole genome shotgun (WGS) entry which is preliminary data.</text>
</comment>
<dbReference type="AlphaFoldDB" id="A0A931B441"/>
<dbReference type="InterPro" id="IPR029068">
    <property type="entry name" value="Glyas_Bleomycin-R_OHBP_Dase"/>
</dbReference>
<dbReference type="Gene3D" id="3.10.180.10">
    <property type="entry name" value="2,3-Dihydroxybiphenyl 1,2-Dioxygenase, domain 1"/>
    <property type="match status" value="1"/>
</dbReference>
<proteinExistence type="predicted"/>
<dbReference type="EMBL" id="JADPRT010000009">
    <property type="protein sequence ID" value="MBF9070769.1"/>
    <property type="molecule type" value="Genomic_DNA"/>
</dbReference>
<sequence>MTAPTYFHIGVVVPDLDRAIEEFSRILGVTFTKPAWVTNPRLEDPEPHEQVVHVAFSKEGPPYYELIEAHGDGIFSAEKEGQILYLGLWEPDMATRIKTLEAQGIGIDAASRSAEGATPDWIITKPDLLGIRLEYVDVAEQEAIESWIETGEFPGLAPDPGKGER</sequence>
<dbReference type="Pfam" id="PF13669">
    <property type="entry name" value="Glyoxalase_4"/>
    <property type="match status" value="1"/>
</dbReference>